<feature type="compositionally biased region" description="Basic and acidic residues" evidence="5">
    <location>
        <begin position="248"/>
        <end position="259"/>
    </location>
</feature>
<dbReference type="InterPro" id="IPR036388">
    <property type="entry name" value="WH-like_DNA-bd_sf"/>
</dbReference>
<dbReference type="PRINTS" id="PR00053">
    <property type="entry name" value="FORKHEAD"/>
</dbReference>
<evidence type="ECO:0000313" key="7">
    <source>
        <dbReference type="Proteomes" id="UP000035681"/>
    </source>
</evidence>
<dbReference type="SUPFAM" id="SSF46785">
    <property type="entry name" value="Winged helix' DNA-binding domain"/>
    <property type="match status" value="1"/>
</dbReference>
<feature type="DNA-binding region" description="Fork-head" evidence="4">
    <location>
        <begin position="149"/>
        <end position="243"/>
    </location>
</feature>
<dbReference type="WBParaSite" id="SSTP_0000682700.1">
    <property type="protein sequence ID" value="SSTP_0000682700.1"/>
    <property type="gene ID" value="SSTP_0000682700"/>
</dbReference>
<dbReference type="PANTHER" id="PTHR11829">
    <property type="entry name" value="FORKHEAD BOX PROTEIN"/>
    <property type="match status" value="1"/>
</dbReference>
<dbReference type="FunFam" id="1.10.10.10:FF:000042">
    <property type="entry name" value="hepatocyte nuclear factor 3-beta"/>
    <property type="match status" value="1"/>
</dbReference>
<dbReference type="STRING" id="6248.A0A0K0EBF6"/>
<dbReference type="AlphaFoldDB" id="A0A0K0EBF6"/>
<dbReference type="GO" id="GO:0005634">
    <property type="term" value="C:nucleus"/>
    <property type="evidence" value="ECO:0007669"/>
    <property type="project" value="UniProtKB-SubCell"/>
</dbReference>
<dbReference type="WBParaSite" id="TCONS_00007868.p1">
    <property type="protein sequence ID" value="TCONS_00007868.p1"/>
    <property type="gene ID" value="XLOC_005878"/>
</dbReference>
<reference evidence="8" key="1">
    <citation type="submission" date="2015-08" db="UniProtKB">
        <authorList>
            <consortium name="WormBaseParasite"/>
        </authorList>
    </citation>
    <scope>IDENTIFICATION</scope>
</reference>
<accession>A0A0K0EBF6</accession>
<dbReference type="Pfam" id="PF00250">
    <property type="entry name" value="Forkhead"/>
    <property type="match status" value="1"/>
</dbReference>
<evidence type="ECO:0000313" key="9">
    <source>
        <dbReference type="WBParaSite" id="TCONS_00007868.p1"/>
    </source>
</evidence>
<feature type="compositionally biased region" description="Polar residues" evidence="5">
    <location>
        <begin position="260"/>
        <end position="273"/>
    </location>
</feature>
<dbReference type="GO" id="GO:0000981">
    <property type="term" value="F:DNA-binding transcription factor activity, RNA polymerase II-specific"/>
    <property type="evidence" value="ECO:0007669"/>
    <property type="project" value="TreeGrafter"/>
</dbReference>
<feature type="domain" description="Fork-head" evidence="6">
    <location>
        <begin position="149"/>
        <end position="243"/>
    </location>
</feature>
<organism evidence="8">
    <name type="scientific">Strongyloides stercoralis</name>
    <name type="common">Threadworm</name>
    <dbReference type="NCBI Taxonomy" id="6248"/>
    <lineage>
        <taxon>Eukaryota</taxon>
        <taxon>Metazoa</taxon>
        <taxon>Ecdysozoa</taxon>
        <taxon>Nematoda</taxon>
        <taxon>Chromadorea</taxon>
        <taxon>Rhabditida</taxon>
        <taxon>Tylenchina</taxon>
        <taxon>Panagrolaimomorpha</taxon>
        <taxon>Strongyloidoidea</taxon>
        <taxon>Strongyloididae</taxon>
        <taxon>Strongyloides</taxon>
    </lineage>
</organism>
<dbReference type="Proteomes" id="UP000035681">
    <property type="component" value="Unplaced"/>
</dbReference>
<dbReference type="InterPro" id="IPR050211">
    <property type="entry name" value="FOX_domain-containing"/>
</dbReference>
<dbReference type="InterPro" id="IPR036390">
    <property type="entry name" value="WH_DNA-bd_sf"/>
</dbReference>
<proteinExistence type="predicted"/>
<keyword evidence="2 4" id="KW-0238">DNA-binding</keyword>
<dbReference type="GO" id="GO:0000978">
    <property type="term" value="F:RNA polymerase II cis-regulatory region sequence-specific DNA binding"/>
    <property type="evidence" value="ECO:0007669"/>
    <property type="project" value="TreeGrafter"/>
</dbReference>
<dbReference type="SMART" id="SM00339">
    <property type="entry name" value="FH"/>
    <property type="match status" value="1"/>
</dbReference>
<evidence type="ECO:0000256" key="2">
    <source>
        <dbReference type="ARBA" id="ARBA00023125"/>
    </source>
</evidence>
<evidence type="ECO:0000256" key="4">
    <source>
        <dbReference type="PROSITE-ProRule" id="PRU00089"/>
    </source>
</evidence>
<dbReference type="GO" id="GO:0009653">
    <property type="term" value="P:anatomical structure morphogenesis"/>
    <property type="evidence" value="ECO:0007669"/>
    <property type="project" value="TreeGrafter"/>
</dbReference>
<dbReference type="Gene3D" id="1.10.10.10">
    <property type="entry name" value="Winged helix-like DNA-binding domain superfamily/Winged helix DNA-binding domain"/>
    <property type="match status" value="1"/>
</dbReference>
<dbReference type="PROSITE" id="PS50039">
    <property type="entry name" value="FORK_HEAD_3"/>
    <property type="match status" value="1"/>
</dbReference>
<dbReference type="CDD" id="cd20015">
    <property type="entry name" value="FH_FOXA"/>
    <property type="match status" value="1"/>
</dbReference>
<dbReference type="InterPro" id="IPR001766">
    <property type="entry name" value="Fork_head_dom"/>
</dbReference>
<dbReference type="PROSITE" id="PS00658">
    <property type="entry name" value="FORK_HEAD_2"/>
    <property type="match status" value="1"/>
</dbReference>
<feature type="compositionally biased region" description="Polar residues" evidence="5">
    <location>
        <begin position="310"/>
        <end position="321"/>
    </location>
</feature>
<evidence type="ECO:0000256" key="5">
    <source>
        <dbReference type="SAM" id="MobiDB-lite"/>
    </source>
</evidence>
<sequence length="462" mass="50886">MLTTSGSAATGLTLDANNLYQTASVSMTGQDYTTSMIPSYTTSALNSYNTYAYPYNTAATAYTTPYVTTTGNGVHMATAYGNFQTGNSTLISGVQQKTTPNSLSSLDSCADFVVNENSFVTKLPCKPGEQNMTAADFARIKKNGYGHAKPPYSYISLITMAIQKSENKMLTLNEIYNWIMDLFPYYKNNQQRWQNSIRHSLSFNDCFVKVPRTPDKPGKGSFWSLHHLCGNMFENGCYLRRQKRFKLPNREKSSRKMQRESSNGSQSQTYSEGSDNELKNEILNNSDDLQNSSNITASSSPTSTTDMSSIHSRNNSPNQLIKQESSSPIINGINNNNNTTSLVSPTSFITATSSPSIITSVGNLPSMSASYIPYNGSTFTNIYGSQDFTTNIPNQSAFSINTLFDGKNLLDPSSFYTTGNGNQFNMYTNQGTGNNNNYSTYQNTYATTSGSNLEQRIIPNLD</sequence>
<name>A0A0K0EBF6_STRER</name>
<dbReference type="PANTHER" id="PTHR11829:SF380">
    <property type="entry name" value="PROTEIN FORK HEAD"/>
    <property type="match status" value="1"/>
</dbReference>
<evidence type="ECO:0000313" key="8">
    <source>
        <dbReference type="WBParaSite" id="SSTP_0000682700.1"/>
    </source>
</evidence>
<keyword evidence="3 4" id="KW-0539">Nucleus</keyword>
<feature type="region of interest" description="Disordered" evidence="5">
    <location>
        <begin position="245"/>
        <end position="321"/>
    </location>
</feature>
<dbReference type="InterPro" id="IPR030456">
    <property type="entry name" value="TF_fork_head_CS_2"/>
</dbReference>
<evidence type="ECO:0000259" key="6">
    <source>
        <dbReference type="PROSITE" id="PS50039"/>
    </source>
</evidence>
<feature type="compositionally biased region" description="Low complexity" evidence="5">
    <location>
        <begin position="283"/>
        <end position="309"/>
    </location>
</feature>
<keyword evidence="7" id="KW-1185">Reference proteome</keyword>
<evidence type="ECO:0000256" key="1">
    <source>
        <dbReference type="ARBA" id="ARBA00004123"/>
    </source>
</evidence>
<evidence type="ECO:0000256" key="3">
    <source>
        <dbReference type="ARBA" id="ARBA00023242"/>
    </source>
</evidence>
<dbReference type="GO" id="GO:0030154">
    <property type="term" value="P:cell differentiation"/>
    <property type="evidence" value="ECO:0007669"/>
    <property type="project" value="TreeGrafter"/>
</dbReference>
<comment type="subcellular location">
    <subcellularLocation>
        <location evidence="1 4">Nucleus</location>
    </subcellularLocation>
</comment>
<protein>
    <submittedName>
        <fullName evidence="8 9">Fork-head domain-containing protein</fullName>
    </submittedName>
</protein>
<dbReference type="PROSITE" id="PS00657">
    <property type="entry name" value="FORK_HEAD_1"/>
    <property type="match status" value="1"/>
</dbReference>
<dbReference type="InterPro" id="IPR018122">
    <property type="entry name" value="TF_fork_head_CS_1"/>
</dbReference>